<evidence type="ECO:0000256" key="2">
    <source>
        <dbReference type="SAM" id="Phobius"/>
    </source>
</evidence>
<feature type="compositionally biased region" description="Polar residues" evidence="1">
    <location>
        <begin position="51"/>
        <end position="60"/>
    </location>
</feature>
<dbReference type="AlphaFoldDB" id="A0A7M7GGZ0"/>
<feature type="compositionally biased region" description="Polar residues" evidence="1">
    <location>
        <begin position="151"/>
        <end position="178"/>
    </location>
</feature>
<dbReference type="Proteomes" id="UP000007110">
    <property type="component" value="Unassembled WGS sequence"/>
</dbReference>
<keyword evidence="2" id="KW-0812">Transmembrane</keyword>
<feature type="transmembrane region" description="Helical" evidence="2">
    <location>
        <begin position="340"/>
        <end position="363"/>
    </location>
</feature>
<dbReference type="RefSeq" id="XP_003725622.1">
    <property type="nucleotide sequence ID" value="XM_003725574.3"/>
</dbReference>
<keyword evidence="2" id="KW-1133">Transmembrane helix</keyword>
<dbReference type="KEGG" id="spu:577848"/>
<feature type="region of interest" description="Disordered" evidence="1">
    <location>
        <begin position="256"/>
        <end position="277"/>
    </location>
</feature>
<sequence>MRDRKAPDDEYNRRLHIYAETPGLQQTALVPASEKELNAPKPPPASSAPATTQGHSSIQTHPYARIPGANFVEEEEEDDVDRPVSRSATGASSSSSQPTSSSLPAGTSGVGRFDGEVNGTPVEPVRDPIYAELDLQNSEDDRIENDLGGNSVDQTAILPSSTSLRTSDVILNSSQSRPTCDEQSRTVPPRPPAKRQVPLPGSSIAKKLDLGRGSGPNSKTIRTHTRLDASLEIPATQRPKLPGTKQNDDGVTLFRKTDRNSEVEQPTTSTSKNANDAKTTVNTSGIILKHVRSIDGQTSTTYSGEVNDEEEIDVAMPVDPDLDAGTAIIKKKQRFRRNMILIISFLMVLLVVVAAVIIALVIVTKDERFW</sequence>
<keyword evidence="2" id="KW-0472">Membrane</keyword>
<organism evidence="3 4">
    <name type="scientific">Strongylocentrotus purpuratus</name>
    <name type="common">Purple sea urchin</name>
    <dbReference type="NCBI Taxonomy" id="7668"/>
    <lineage>
        <taxon>Eukaryota</taxon>
        <taxon>Metazoa</taxon>
        <taxon>Echinodermata</taxon>
        <taxon>Eleutherozoa</taxon>
        <taxon>Echinozoa</taxon>
        <taxon>Echinoidea</taxon>
        <taxon>Euechinoidea</taxon>
        <taxon>Echinacea</taxon>
        <taxon>Camarodonta</taxon>
        <taxon>Echinidea</taxon>
        <taxon>Strongylocentrotidae</taxon>
        <taxon>Strongylocentrotus</taxon>
    </lineage>
</organism>
<feature type="compositionally biased region" description="Polar residues" evidence="1">
    <location>
        <begin position="263"/>
        <end position="277"/>
    </location>
</feature>
<dbReference type="OMA" id="TKMGRFW"/>
<dbReference type="GeneID" id="577848"/>
<evidence type="ECO:0000313" key="4">
    <source>
        <dbReference type="Proteomes" id="UP000007110"/>
    </source>
</evidence>
<feature type="compositionally biased region" description="Basic and acidic residues" evidence="1">
    <location>
        <begin position="1"/>
        <end position="13"/>
    </location>
</feature>
<dbReference type="OrthoDB" id="10460524at2759"/>
<reference evidence="3" key="2">
    <citation type="submission" date="2021-01" db="UniProtKB">
        <authorList>
            <consortium name="EnsemblMetazoa"/>
        </authorList>
    </citation>
    <scope>IDENTIFICATION</scope>
</reference>
<keyword evidence="4" id="KW-1185">Reference proteome</keyword>
<reference evidence="4" key="1">
    <citation type="submission" date="2015-02" db="EMBL/GenBank/DDBJ databases">
        <title>Genome sequencing for Strongylocentrotus purpuratus.</title>
        <authorList>
            <person name="Murali S."/>
            <person name="Liu Y."/>
            <person name="Vee V."/>
            <person name="English A."/>
            <person name="Wang M."/>
            <person name="Skinner E."/>
            <person name="Han Y."/>
            <person name="Muzny D.M."/>
            <person name="Worley K.C."/>
            <person name="Gibbs R.A."/>
        </authorList>
    </citation>
    <scope>NUCLEOTIDE SEQUENCE</scope>
</reference>
<evidence type="ECO:0000256" key="1">
    <source>
        <dbReference type="SAM" id="MobiDB-lite"/>
    </source>
</evidence>
<protein>
    <submittedName>
        <fullName evidence="3">Uncharacterized protein</fullName>
    </submittedName>
</protein>
<name>A0A7M7GGZ0_STRPU</name>
<evidence type="ECO:0000313" key="3">
    <source>
        <dbReference type="EnsemblMetazoa" id="XP_003725622"/>
    </source>
</evidence>
<proteinExistence type="predicted"/>
<dbReference type="EnsemblMetazoa" id="XM_003725574">
    <property type="protein sequence ID" value="XP_003725622"/>
    <property type="gene ID" value="LOC577848"/>
</dbReference>
<accession>A0A7M7GGZ0</accession>
<dbReference type="InParanoid" id="A0A7M7GGZ0"/>
<feature type="compositionally biased region" description="Low complexity" evidence="1">
    <location>
        <begin position="85"/>
        <end position="102"/>
    </location>
</feature>
<feature type="region of interest" description="Disordered" evidence="1">
    <location>
        <begin position="141"/>
        <end position="221"/>
    </location>
</feature>
<feature type="region of interest" description="Disordered" evidence="1">
    <location>
        <begin position="1"/>
        <end position="127"/>
    </location>
</feature>